<proteinExistence type="predicted"/>
<feature type="domain" description="Guanylate cyclase" evidence="4">
    <location>
        <begin position="85"/>
        <end position="213"/>
    </location>
</feature>
<dbReference type="EMBL" id="JBEPTQ010000002">
    <property type="protein sequence ID" value="MET4720755.1"/>
    <property type="molecule type" value="Genomic_DNA"/>
</dbReference>
<dbReference type="PROSITE" id="PS50125">
    <property type="entry name" value="GUANYLATE_CYCLASE_2"/>
    <property type="match status" value="1"/>
</dbReference>
<dbReference type="InterPro" id="IPR029787">
    <property type="entry name" value="Nucleotide_cyclase"/>
</dbReference>
<gene>
    <name evidence="5" type="ORF">ABIF63_004861</name>
</gene>
<evidence type="ECO:0000256" key="1">
    <source>
        <dbReference type="ARBA" id="ARBA00022741"/>
    </source>
</evidence>
<accession>A0ABV2RUY7</accession>
<evidence type="ECO:0000256" key="2">
    <source>
        <dbReference type="ARBA" id="ARBA00022840"/>
    </source>
</evidence>
<dbReference type="SUPFAM" id="SSF48452">
    <property type="entry name" value="TPR-like"/>
    <property type="match status" value="2"/>
</dbReference>
<dbReference type="PANTHER" id="PTHR16305">
    <property type="entry name" value="TESTICULAR SOLUBLE ADENYLYL CYCLASE"/>
    <property type="match status" value="1"/>
</dbReference>
<dbReference type="InterPro" id="IPR011990">
    <property type="entry name" value="TPR-like_helical_dom_sf"/>
</dbReference>
<feature type="domain" description="SAM" evidence="3">
    <location>
        <begin position="1"/>
        <end position="60"/>
    </location>
</feature>
<dbReference type="InterPro" id="IPR001660">
    <property type="entry name" value="SAM"/>
</dbReference>
<dbReference type="Pfam" id="PF00536">
    <property type="entry name" value="SAM_1"/>
    <property type="match status" value="1"/>
</dbReference>
<evidence type="ECO:0000259" key="4">
    <source>
        <dbReference type="PROSITE" id="PS50125"/>
    </source>
</evidence>
<keyword evidence="6" id="KW-1185">Reference proteome</keyword>
<reference evidence="5 6" key="1">
    <citation type="submission" date="2024-06" db="EMBL/GenBank/DDBJ databases">
        <title>Genomic Encyclopedia of Type Strains, Phase V (KMG-V): Genome sequencing to study the core and pangenomes of soil and plant-associated prokaryotes.</title>
        <authorList>
            <person name="Whitman W."/>
        </authorList>
    </citation>
    <scope>NUCLEOTIDE SEQUENCE [LARGE SCALE GENOMIC DNA]</scope>
    <source>
        <strain evidence="5 6">USDA 160</strain>
    </source>
</reference>
<evidence type="ECO:0000313" key="5">
    <source>
        <dbReference type="EMBL" id="MET4720755.1"/>
    </source>
</evidence>
<dbReference type="SMART" id="SM00454">
    <property type="entry name" value="SAM"/>
    <property type="match status" value="1"/>
</dbReference>
<dbReference type="SUPFAM" id="SSF55073">
    <property type="entry name" value="Nucleotide cyclase"/>
    <property type="match status" value="1"/>
</dbReference>
<dbReference type="Gene3D" id="1.10.150.50">
    <property type="entry name" value="Transcription Factor, Ets-1"/>
    <property type="match status" value="1"/>
</dbReference>
<protein>
    <submittedName>
        <fullName evidence="5">Class 3 adenylate cyclase/predicted ATPase/adenylylsulfate kinase-like enzyme</fullName>
    </submittedName>
</protein>
<keyword evidence="1" id="KW-0547">Nucleotide-binding</keyword>
<dbReference type="InterPro" id="IPR027417">
    <property type="entry name" value="P-loop_NTPase"/>
</dbReference>
<dbReference type="InterPro" id="IPR041664">
    <property type="entry name" value="AAA_16"/>
</dbReference>
<dbReference type="InterPro" id="IPR001054">
    <property type="entry name" value="A/G_cyclase"/>
</dbReference>
<sequence>MDVEKWLRGLGLQQYVAAFRDNAVDPEILPELTDADLEKLGVVLGHRKRLLKAIAALAASAAAVQATTVGSAQPHGNDAERRQLTVMFCDLVGSTTLSARLDPEDMREVLGRYHRCVAETIAHFDGFVAKYMGDGVLIYFGYPQAHEDDAERAVRAGLALGQAVQALCPKGEALSVRVGVSTGLVVVGDLIGSGEAQERGVVGEAPNLAARLQALAEPKTVVIASETRRLVGELFDCEELAPMLAKGFAEPIQAWRVLRESAVESRFEAFHAGGRLTLLIGREDELHLLSQRWRKAEGGEGQVVLLAGEPGIGKSRLVVAMQDELQGVPHTRLRYFCSSHHQDSVFYPVVTQLKRAAGFKGDDADETRLQKLRVVLAPDTDPEDTALLAKLLSLPAASLPPPPALSPQRKKERLLEALLQQLEALARQSPVLMLIEDAHWIDHSSREFLDLTVERIMHLPILLLVTFRPEFEPPWIGQNVTMLTLNRLSRTDLTEMVGRITGGKALPGEVLEQIVERTDGVPLFVEELTHSLLESGLLQEQAHRFALTGALPPHAIPTTLQGSLMARLDRLAPIREVAQVGAVLGREFSYELLAAVAPFGGNELREALDRLVASELIFRIGTPQEPIYSFKHALVQEAAYASLLRERRRQLHARIATVLESQYQEVARTRPEELARHYAAAGLNTEAISYYRKSAAQAIAASANAEAIAHLKKGLELFHSLPSSLERRMGELDFQMTLGSPLIATRGWGASEVEASYGRALELCEGMGETPELFQCLCGVWVFHLVRAKLDGALELAQRLLGISGRLGGQEAPLDAHVAMGCTCYWRGDPASARVHHERALSLYDIERYRNRVMPYGQDPGVASGIHLALSLWLLGYPDQALEQIRASLAGAREVRHSFSVGFALDFGTILRHMRREPELAAESARALKELAAQHGFELFTFDSLSMEGLAQLDASENAVEQIRRALAGRLATGNDLAQPFSLIELARRFVQVGRITDALETLQDALSRIGHTGERWWEAEAHRVMGDLFLQRSPDALDEAEDYYQRAIEQSRQQNAKSLQLRATTSLARVWRDQNKRTEARDLLAPVYAWFTEGFDTPDLREAKALLIELHK</sequence>
<dbReference type="Pfam" id="PF00211">
    <property type="entry name" value="Guanylate_cyc"/>
    <property type="match status" value="1"/>
</dbReference>
<dbReference type="PROSITE" id="PS50105">
    <property type="entry name" value="SAM_DOMAIN"/>
    <property type="match status" value="1"/>
</dbReference>
<evidence type="ECO:0000259" key="3">
    <source>
        <dbReference type="PROSITE" id="PS50105"/>
    </source>
</evidence>
<dbReference type="SUPFAM" id="SSF47769">
    <property type="entry name" value="SAM/Pointed domain"/>
    <property type="match status" value="1"/>
</dbReference>
<dbReference type="SUPFAM" id="SSF52540">
    <property type="entry name" value="P-loop containing nucleoside triphosphate hydrolases"/>
    <property type="match status" value="1"/>
</dbReference>
<dbReference type="PANTHER" id="PTHR16305:SF28">
    <property type="entry name" value="GUANYLATE CYCLASE DOMAIN-CONTAINING PROTEIN"/>
    <property type="match status" value="1"/>
</dbReference>
<dbReference type="CDD" id="cd09487">
    <property type="entry name" value="SAM_superfamily"/>
    <property type="match status" value="1"/>
</dbReference>
<dbReference type="Gene3D" id="3.30.70.1230">
    <property type="entry name" value="Nucleotide cyclase"/>
    <property type="match status" value="1"/>
</dbReference>
<dbReference type="CDD" id="cd07302">
    <property type="entry name" value="CHD"/>
    <property type="match status" value="1"/>
</dbReference>
<dbReference type="RefSeq" id="WP_354270149.1">
    <property type="nucleotide sequence ID" value="NZ_JBEPTQ010000002.1"/>
</dbReference>
<name>A0ABV2RUY7_BRAJP</name>
<dbReference type="Pfam" id="PF13191">
    <property type="entry name" value="AAA_16"/>
    <property type="match status" value="1"/>
</dbReference>
<dbReference type="Gene3D" id="3.40.50.300">
    <property type="entry name" value="P-loop containing nucleotide triphosphate hydrolases"/>
    <property type="match status" value="1"/>
</dbReference>
<dbReference type="Gene3D" id="1.25.40.10">
    <property type="entry name" value="Tetratricopeptide repeat domain"/>
    <property type="match status" value="2"/>
</dbReference>
<dbReference type="Proteomes" id="UP001549291">
    <property type="component" value="Unassembled WGS sequence"/>
</dbReference>
<comment type="caution">
    <text evidence="5">The sequence shown here is derived from an EMBL/GenBank/DDBJ whole genome shotgun (WGS) entry which is preliminary data.</text>
</comment>
<evidence type="ECO:0000313" key="6">
    <source>
        <dbReference type="Proteomes" id="UP001549291"/>
    </source>
</evidence>
<organism evidence="5 6">
    <name type="scientific">Bradyrhizobium japonicum</name>
    <dbReference type="NCBI Taxonomy" id="375"/>
    <lineage>
        <taxon>Bacteria</taxon>
        <taxon>Pseudomonadati</taxon>
        <taxon>Pseudomonadota</taxon>
        <taxon>Alphaproteobacteria</taxon>
        <taxon>Hyphomicrobiales</taxon>
        <taxon>Nitrobacteraceae</taxon>
        <taxon>Bradyrhizobium</taxon>
    </lineage>
</organism>
<dbReference type="InterPro" id="IPR013761">
    <property type="entry name" value="SAM/pointed_sf"/>
</dbReference>
<dbReference type="SMART" id="SM00044">
    <property type="entry name" value="CYCc"/>
    <property type="match status" value="1"/>
</dbReference>
<keyword evidence="2" id="KW-0067">ATP-binding</keyword>